<sequence length="171" mass="18122">MKKHLFLKARILAKPRATLVVPSPREAPKQNLQPGQWTASAVRWTDSTQSPAAGLPDRVSPPALSSSPPRLSLIYQPPSGAISQESSLVPWPRRCLSPARDAAAPGALTVGPRGCPPAASAPPDNSQAPSEARVRLVTRSTSAFDESCLTALLLETSCLLPKREECFPGLA</sequence>
<gene>
    <name evidence="2" type="ORF">MG293_007342</name>
</gene>
<evidence type="ECO:0000256" key="1">
    <source>
        <dbReference type="SAM" id="MobiDB-lite"/>
    </source>
</evidence>
<dbReference type="AlphaFoldDB" id="A0AAD4YBM8"/>
<protein>
    <submittedName>
        <fullName evidence="2">Uncharacterized protein</fullName>
    </submittedName>
</protein>
<feature type="compositionally biased region" description="Polar residues" evidence="1">
    <location>
        <begin position="30"/>
        <end position="51"/>
    </location>
</feature>
<evidence type="ECO:0000313" key="2">
    <source>
        <dbReference type="EMBL" id="KAI4541963.1"/>
    </source>
</evidence>
<feature type="compositionally biased region" description="Low complexity" evidence="1">
    <location>
        <begin position="60"/>
        <end position="71"/>
    </location>
</feature>
<feature type="region of interest" description="Disordered" evidence="1">
    <location>
        <begin position="106"/>
        <end position="133"/>
    </location>
</feature>
<dbReference type="EMBL" id="JAKZEL010000007">
    <property type="protein sequence ID" value="KAI4541963.1"/>
    <property type="molecule type" value="Genomic_DNA"/>
</dbReference>
<reference evidence="2" key="1">
    <citation type="submission" date="2022-03" db="EMBL/GenBank/DDBJ databases">
        <title>Genomic analyses of argali, domestic sheep and their hybrids provide insights into chromosomal evolution, heterosis and genetic basis of agronomic traits.</title>
        <authorList>
            <person name="Li M."/>
        </authorList>
    </citation>
    <scope>NUCLEOTIDE SEQUENCE</scope>
    <source>
        <strain evidence="2">CAU-MHL-2022a</strain>
        <tissue evidence="2">Skin</tissue>
    </source>
</reference>
<evidence type="ECO:0000313" key="3">
    <source>
        <dbReference type="Proteomes" id="UP001214576"/>
    </source>
</evidence>
<name>A0AAD4YBM8_OVIAM</name>
<proteinExistence type="predicted"/>
<dbReference type="Proteomes" id="UP001214576">
    <property type="component" value="Unassembled WGS sequence"/>
</dbReference>
<feature type="region of interest" description="Disordered" evidence="1">
    <location>
        <begin position="22"/>
        <end position="71"/>
    </location>
</feature>
<comment type="caution">
    <text evidence="2">The sequence shown here is derived from an EMBL/GenBank/DDBJ whole genome shotgun (WGS) entry which is preliminary data.</text>
</comment>
<accession>A0AAD4YBM8</accession>
<keyword evidence="3" id="KW-1185">Reference proteome</keyword>
<organism evidence="2 3">
    <name type="scientific">Ovis ammon polii</name>
    <dbReference type="NCBI Taxonomy" id="230172"/>
    <lineage>
        <taxon>Eukaryota</taxon>
        <taxon>Metazoa</taxon>
        <taxon>Chordata</taxon>
        <taxon>Craniata</taxon>
        <taxon>Vertebrata</taxon>
        <taxon>Euteleostomi</taxon>
        <taxon>Mammalia</taxon>
        <taxon>Eutheria</taxon>
        <taxon>Laurasiatheria</taxon>
        <taxon>Artiodactyla</taxon>
        <taxon>Ruminantia</taxon>
        <taxon>Pecora</taxon>
        <taxon>Bovidae</taxon>
        <taxon>Caprinae</taxon>
        <taxon>Ovis</taxon>
    </lineage>
</organism>